<sequence length="354" mass="38991">MLFRTHTLLALTLTSLLTACSEPAETVSKPTLSVLTISITDSAAQPEREFNARVEPAELTPLSFRIAGELTNMSIKPGQHVQKGQLLAELDNRKLKQQVDDAQASFSLAERQLNRAEGLVGKSLLSQEEYDVLKANFQLAGVDYQLAKAQLKYSQLRAPFEGLIAEVPKQSFENVTPGETAVSIYQDHLVYVRLQLPDNLLAQIDPTERNYTYQPKAKYAGNDTLYPITFLEHTSEPNPETQAFEVWMSMPQVEPAILPGTSVTMFVDLEAAGLVGRSGYLLPMTALEAGNNNQQFYVWKVIEGLAQKVEVQVAQIHTEGVLVSEGLSQGDQIIVSSLAKLRNGLSVTTNSQEQ</sequence>
<dbReference type="Proteomes" id="UP001310248">
    <property type="component" value="Unassembled WGS sequence"/>
</dbReference>
<keyword evidence="3" id="KW-0732">Signal</keyword>
<dbReference type="Pfam" id="PF25917">
    <property type="entry name" value="BSH_RND"/>
    <property type="match status" value="1"/>
</dbReference>
<dbReference type="Gene3D" id="2.40.30.170">
    <property type="match status" value="1"/>
</dbReference>
<dbReference type="Gene3D" id="2.40.420.20">
    <property type="match status" value="1"/>
</dbReference>
<protein>
    <submittedName>
        <fullName evidence="6">Efflux RND transporter periplasmic adaptor subunit</fullName>
    </submittedName>
</protein>
<dbReference type="InterPro" id="IPR006143">
    <property type="entry name" value="RND_pump_MFP"/>
</dbReference>
<feature type="signal peptide" evidence="3">
    <location>
        <begin position="1"/>
        <end position="24"/>
    </location>
</feature>
<dbReference type="PROSITE" id="PS51257">
    <property type="entry name" value="PROKAR_LIPOPROTEIN"/>
    <property type="match status" value="1"/>
</dbReference>
<accession>A0ABU7G1C1</accession>
<reference evidence="7" key="1">
    <citation type="submission" date="2023-07" db="EMBL/GenBank/DDBJ databases">
        <title>Draft genome sequence of Agarivorans aestuarii strain ZMCS4, a CAZymes producing bacteria isolated from the marine brown algae Clodostephus spongiosus.</title>
        <authorList>
            <person name="Lorente B."/>
            <person name="Cabral C."/>
            <person name="Frias J."/>
            <person name="Faria J."/>
            <person name="Toubarro D."/>
        </authorList>
    </citation>
    <scope>NUCLEOTIDE SEQUENCE [LARGE SCALE GENOMIC DNA]</scope>
    <source>
        <strain evidence="7">ZMCS4</strain>
    </source>
</reference>
<dbReference type="RefSeq" id="WP_329774547.1">
    <property type="nucleotide sequence ID" value="NZ_JAYDYW010000004.1"/>
</dbReference>
<gene>
    <name evidence="6" type="ORF">SNR37_002617</name>
</gene>
<dbReference type="Pfam" id="PF25989">
    <property type="entry name" value="YknX_C"/>
    <property type="match status" value="1"/>
</dbReference>
<name>A0ABU7G1C1_9ALTE</name>
<dbReference type="InterPro" id="IPR058625">
    <property type="entry name" value="MdtA-like_BSH"/>
</dbReference>
<dbReference type="InterPro" id="IPR058637">
    <property type="entry name" value="YknX-like_C"/>
</dbReference>
<evidence type="ECO:0000256" key="3">
    <source>
        <dbReference type="SAM" id="SignalP"/>
    </source>
</evidence>
<proteinExistence type="inferred from homology"/>
<feature type="domain" description="Multidrug resistance protein MdtA-like barrel-sandwich hybrid" evidence="4">
    <location>
        <begin position="65"/>
        <end position="179"/>
    </location>
</feature>
<comment type="caution">
    <text evidence="6">The sequence shown here is derived from an EMBL/GenBank/DDBJ whole genome shotgun (WGS) entry which is preliminary data.</text>
</comment>
<feature type="domain" description="YknX-like C-terminal permuted SH3-like" evidence="5">
    <location>
        <begin position="282"/>
        <end position="348"/>
    </location>
</feature>
<evidence type="ECO:0000259" key="4">
    <source>
        <dbReference type="Pfam" id="PF25917"/>
    </source>
</evidence>
<feature type="chain" id="PRO_5045648254" evidence="3">
    <location>
        <begin position="25"/>
        <end position="354"/>
    </location>
</feature>
<evidence type="ECO:0000256" key="1">
    <source>
        <dbReference type="ARBA" id="ARBA00009477"/>
    </source>
</evidence>
<dbReference type="NCBIfam" id="TIGR01730">
    <property type="entry name" value="RND_mfp"/>
    <property type="match status" value="1"/>
</dbReference>
<feature type="coiled-coil region" evidence="2">
    <location>
        <begin position="92"/>
        <end position="119"/>
    </location>
</feature>
<dbReference type="Gene3D" id="1.10.287.470">
    <property type="entry name" value="Helix hairpin bin"/>
    <property type="match status" value="1"/>
</dbReference>
<evidence type="ECO:0000259" key="5">
    <source>
        <dbReference type="Pfam" id="PF25989"/>
    </source>
</evidence>
<dbReference type="SUPFAM" id="SSF111369">
    <property type="entry name" value="HlyD-like secretion proteins"/>
    <property type="match status" value="1"/>
</dbReference>
<organism evidence="6 7">
    <name type="scientific">Agarivorans aestuarii</name>
    <dbReference type="NCBI Taxonomy" id="1563703"/>
    <lineage>
        <taxon>Bacteria</taxon>
        <taxon>Pseudomonadati</taxon>
        <taxon>Pseudomonadota</taxon>
        <taxon>Gammaproteobacteria</taxon>
        <taxon>Alteromonadales</taxon>
        <taxon>Alteromonadaceae</taxon>
        <taxon>Agarivorans</taxon>
    </lineage>
</organism>
<dbReference type="PANTHER" id="PTHR30469:SF20">
    <property type="entry name" value="EFFLUX RND TRANSPORTER PERIPLASMIC ADAPTOR SUBUNIT"/>
    <property type="match status" value="1"/>
</dbReference>
<comment type="similarity">
    <text evidence="1">Belongs to the membrane fusion protein (MFP) (TC 8.A.1) family.</text>
</comment>
<keyword evidence="7" id="KW-1185">Reference proteome</keyword>
<evidence type="ECO:0000256" key="2">
    <source>
        <dbReference type="SAM" id="Coils"/>
    </source>
</evidence>
<dbReference type="EMBL" id="JAYDYW010000004">
    <property type="protein sequence ID" value="MEE1673203.1"/>
    <property type="molecule type" value="Genomic_DNA"/>
</dbReference>
<keyword evidence="2" id="KW-0175">Coiled coil</keyword>
<evidence type="ECO:0000313" key="7">
    <source>
        <dbReference type="Proteomes" id="UP001310248"/>
    </source>
</evidence>
<dbReference type="PANTHER" id="PTHR30469">
    <property type="entry name" value="MULTIDRUG RESISTANCE PROTEIN MDTA"/>
    <property type="match status" value="1"/>
</dbReference>
<evidence type="ECO:0000313" key="6">
    <source>
        <dbReference type="EMBL" id="MEE1673203.1"/>
    </source>
</evidence>
<dbReference type="Gene3D" id="2.40.50.100">
    <property type="match status" value="1"/>
</dbReference>